<protein>
    <recommendedName>
        <fullName evidence="4">HTH araC/xylS-type domain-containing protein</fullName>
    </recommendedName>
</protein>
<evidence type="ECO:0000256" key="2">
    <source>
        <dbReference type="ARBA" id="ARBA00023125"/>
    </source>
</evidence>
<dbReference type="PANTHER" id="PTHR43280:SF28">
    <property type="entry name" value="HTH-TYPE TRANSCRIPTIONAL ACTIVATOR RHAS"/>
    <property type="match status" value="1"/>
</dbReference>
<reference evidence="5" key="2">
    <citation type="submission" date="2020-09" db="EMBL/GenBank/DDBJ databases">
        <authorList>
            <person name="Sun Q."/>
            <person name="Zhou Y."/>
        </authorList>
    </citation>
    <scope>NUCLEOTIDE SEQUENCE</scope>
    <source>
        <strain evidence="5">CGMCC 1.15763</strain>
    </source>
</reference>
<sequence length="188" mass="22391">MERKIFIKNMVCNRCIMFIKTKFEKLDIELKHIELGAIIFEEESENDFEKIKTAIEENDFEILLGQEEKLVEQTKITIIKLLQKLPLQLDKTLSKYLESKLNLEYSKISKIFSLKEHITIEKYFIKLKIEKAKELIQLQENNFTEISQQLDYSNVNHFSSQFKNETGMSLSSYKNEQRNFRNPLDQIV</sequence>
<name>A0A917MDN3_9FLAO</name>
<reference evidence="5" key="1">
    <citation type="journal article" date="2014" name="Int. J. Syst. Evol. Microbiol.">
        <title>Complete genome sequence of Corynebacterium casei LMG S-19264T (=DSM 44701T), isolated from a smear-ripened cheese.</title>
        <authorList>
            <consortium name="US DOE Joint Genome Institute (JGI-PGF)"/>
            <person name="Walter F."/>
            <person name="Albersmeier A."/>
            <person name="Kalinowski J."/>
            <person name="Ruckert C."/>
        </authorList>
    </citation>
    <scope>NUCLEOTIDE SEQUENCE</scope>
    <source>
        <strain evidence="5">CGMCC 1.15763</strain>
    </source>
</reference>
<dbReference type="Proteomes" id="UP000633278">
    <property type="component" value="Unassembled WGS sequence"/>
</dbReference>
<dbReference type="EMBL" id="BMJW01000001">
    <property type="protein sequence ID" value="GGG96091.1"/>
    <property type="molecule type" value="Genomic_DNA"/>
</dbReference>
<evidence type="ECO:0000313" key="5">
    <source>
        <dbReference type="EMBL" id="GGG96091.1"/>
    </source>
</evidence>
<dbReference type="GO" id="GO:0043565">
    <property type="term" value="F:sequence-specific DNA binding"/>
    <property type="evidence" value="ECO:0007669"/>
    <property type="project" value="InterPro"/>
</dbReference>
<dbReference type="PANTHER" id="PTHR43280">
    <property type="entry name" value="ARAC-FAMILY TRANSCRIPTIONAL REGULATOR"/>
    <property type="match status" value="1"/>
</dbReference>
<dbReference type="AlphaFoldDB" id="A0A917MDN3"/>
<dbReference type="SMART" id="SM00342">
    <property type="entry name" value="HTH_ARAC"/>
    <property type="match status" value="1"/>
</dbReference>
<dbReference type="Gene3D" id="1.10.10.60">
    <property type="entry name" value="Homeodomain-like"/>
    <property type="match status" value="1"/>
</dbReference>
<organism evidence="5 6">
    <name type="scientific">Polaribacter pacificus</name>
    <dbReference type="NCBI Taxonomy" id="1775173"/>
    <lineage>
        <taxon>Bacteria</taxon>
        <taxon>Pseudomonadati</taxon>
        <taxon>Bacteroidota</taxon>
        <taxon>Flavobacteriia</taxon>
        <taxon>Flavobacteriales</taxon>
        <taxon>Flavobacteriaceae</taxon>
    </lineage>
</organism>
<dbReference type="SUPFAM" id="SSF46689">
    <property type="entry name" value="Homeodomain-like"/>
    <property type="match status" value="1"/>
</dbReference>
<keyword evidence="2" id="KW-0238">DNA-binding</keyword>
<keyword evidence="3" id="KW-0804">Transcription</keyword>
<gene>
    <name evidence="5" type="ORF">GCM10011416_12270</name>
</gene>
<evidence type="ECO:0000256" key="3">
    <source>
        <dbReference type="ARBA" id="ARBA00023163"/>
    </source>
</evidence>
<dbReference type="Pfam" id="PF12833">
    <property type="entry name" value="HTH_18"/>
    <property type="match status" value="1"/>
</dbReference>
<comment type="caution">
    <text evidence="5">The sequence shown here is derived from an EMBL/GenBank/DDBJ whole genome shotgun (WGS) entry which is preliminary data.</text>
</comment>
<accession>A0A917MDN3</accession>
<dbReference type="RefSeq" id="WP_188598384.1">
    <property type="nucleotide sequence ID" value="NZ_BMJW01000001.1"/>
</dbReference>
<evidence type="ECO:0000256" key="1">
    <source>
        <dbReference type="ARBA" id="ARBA00023015"/>
    </source>
</evidence>
<feature type="domain" description="HTH araC/xylS-type" evidence="4">
    <location>
        <begin position="97"/>
        <end position="176"/>
    </location>
</feature>
<dbReference type="InterPro" id="IPR009057">
    <property type="entry name" value="Homeodomain-like_sf"/>
</dbReference>
<dbReference type="GO" id="GO:0003700">
    <property type="term" value="F:DNA-binding transcription factor activity"/>
    <property type="evidence" value="ECO:0007669"/>
    <property type="project" value="InterPro"/>
</dbReference>
<keyword evidence="6" id="KW-1185">Reference proteome</keyword>
<proteinExistence type="predicted"/>
<evidence type="ECO:0000259" key="4">
    <source>
        <dbReference type="PROSITE" id="PS01124"/>
    </source>
</evidence>
<dbReference type="InterPro" id="IPR018060">
    <property type="entry name" value="HTH_AraC"/>
</dbReference>
<keyword evidence="1" id="KW-0805">Transcription regulation</keyword>
<dbReference type="PROSITE" id="PS01124">
    <property type="entry name" value="HTH_ARAC_FAMILY_2"/>
    <property type="match status" value="1"/>
</dbReference>
<evidence type="ECO:0000313" key="6">
    <source>
        <dbReference type="Proteomes" id="UP000633278"/>
    </source>
</evidence>